<dbReference type="OrthoDB" id="4734603at2"/>
<dbReference type="STRING" id="1798.AWC30_01750"/>
<sequence>MSLLDVNTAAVGGSALIEAVIGGEMAATTAGGAAALVAVAPLAADADSAAFAAALSAAGGAYLGVAAEHVGRRYALAGGQNLAAVTYLVGEIANATSLTL</sequence>
<dbReference type="AlphaFoldDB" id="A0A1X2EQY1"/>
<dbReference type="Proteomes" id="UP000193090">
    <property type="component" value="Unassembled WGS sequence"/>
</dbReference>
<reference evidence="1 2" key="1">
    <citation type="submission" date="2016-01" db="EMBL/GenBank/DDBJ databases">
        <title>The new phylogeny of the genus Mycobacterium.</title>
        <authorList>
            <person name="Tarcisio F."/>
            <person name="Conor M."/>
            <person name="Antonella G."/>
            <person name="Elisabetta G."/>
            <person name="Giulia F.S."/>
            <person name="Sara T."/>
            <person name="Anna F."/>
            <person name="Clotilde B."/>
            <person name="Roberto B."/>
            <person name="Veronica D.S."/>
            <person name="Fabio R."/>
            <person name="Monica P."/>
            <person name="Olivier J."/>
            <person name="Enrico T."/>
            <person name="Nicola S."/>
        </authorList>
    </citation>
    <scope>NUCLEOTIDE SEQUENCE [LARGE SCALE GENOMIC DNA]</scope>
    <source>
        <strain evidence="1 2">DSM 44153</strain>
    </source>
</reference>
<accession>A0A1X2EQY1</accession>
<dbReference type="RefSeq" id="WP_085107310.1">
    <property type="nucleotide sequence ID" value="NZ_JACKSN010000107.1"/>
</dbReference>
<protein>
    <recommendedName>
        <fullName evidence="3">PE domain-containing protein</fullName>
    </recommendedName>
</protein>
<gene>
    <name evidence="1" type="ORF">AWC30_01750</name>
</gene>
<comment type="caution">
    <text evidence="1">The sequence shown here is derived from an EMBL/GenBank/DDBJ whole genome shotgun (WGS) entry which is preliminary data.</text>
</comment>
<keyword evidence="2" id="KW-1185">Reference proteome</keyword>
<organism evidence="1 2">
    <name type="scientific">Mycolicibacillus trivialis</name>
    <dbReference type="NCBI Taxonomy" id="1798"/>
    <lineage>
        <taxon>Bacteria</taxon>
        <taxon>Bacillati</taxon>
        <taxon>Actinomycetota</taxon>
        <taxon>Actinomycetes</taxon>
        <taxon>Mycobacteriales</taxon>
        <taxon>Mycobacteriaceae</taxon>
        <taxon>Mycolicibacillus</taxon>
    </lineage>
</organism>
<name>A0A1X2EQY1_9MYCO</name>
<evidence type="ECO:0000313" key="2">
    <source>
        <dbReference type="Proteomes" id="UP000193090"/>
    </source>
</evidence>
<evidence type="ECO:0008006" key="3">
    <source>
        <dbReference type="Google" id="ProtNLM"/>
    </source>
</evidence>
<dbReference type="EMBL" id="LQPZ01000005">
    <property type="protein sequence ID" value="ORX08557.1"/>
    <property type="molecule type" value="Genomic_DNA"/>
</dbReference>
<dbReference type="Gene3D" id="1.10.287.850">
    <property type="entry name" value="HP0062-like domain"/>
    <property type="match status" value="1"/>
</dbReference>
<evidence type="ECO:0000313" key="1">
    <source>
        <dbReference type="EMBL" id="ORX08557.1"/>
    </source>
</evidence>
<proteinExistence type="predicted"/>